<organism evidence="2 3">
    <name type="scientific">Anncaliia algerae PRA339</name>
    <dbReference type="NCBI Taxonomy" id="1288291"/>
    <lineage>
        <taxon>Eukaryota</taxon>
        <taxon>Fungi</taxon>
        <taxon>Fungi incertae sedis</taxon>
        <taxon>Microsporidia</taxon>
        <taxon>Tubulinosematoidea</taxon>
        <taxon>Tubulinosematidae</taxon>
        <taxon>Anncaliia</taxon>
    </lineage>
</organism>
<dbReference type="OrthoDB" id="10454377at2759"/>
<evidence type="ECO:0000313" key="2">
    <source>
        <dbReference type="EMBL" id="KCZ79818.1"/>
    </source>
</evidence>
<evidence type="ECO:0000256" key="1">
    <source>
        <dbReference type="SAM" id="Phobius"/>
    </source>
</evidence>
<keyword evidence="3" id="KW-1185">Reference proteome</keyword>
<reference evidence="2 3" key="2">
    <citation type="submission" date="2014-03" db="EMBL/GenBank/DDBJ databases">
        <title>The Genome Sequence of Anncaliia algerae insect isolate PRA339.</title>
        <authorList>
            <consortium name="The Broad Institute Genome Sequencing Platform"/>
            <consortium name="The Broad Institute Genome Sequencing Center for Infectious Disease"/>
            <person name="Cuomo C."/>
            <person name="Becnel J."/>
            <person name="Sanscrainte N."/>
            <person name="Walker B."/>
            <person name="Young S.K."/>
            <person name="Zeng Q."/>
            <person name="Gargeya S."/>
            <person name="Fitzgerald M."/>
            <person name="Haas B."/>
            <person name="Abouelleil A."/>
            <person name="Alvarado L."/>
            <person name="Arachchi H.M."/>
            <person name="Berlin A.M."/>
            <person name="Chapman S.B."/>
            <person name="Dewar J."/>
            <person name="Goldberg J."/>
            <person name="Griggs A."/>
            <person name="Gujja S."/>
            <person name="Hansen M."/>
            <person name="Howarth C."/>
            <person name="Imamovic A."/>
            <person name="Larimer J."/>
            <person name="McCowan C."/>
            <person name="Murphy C."/>
            <person name="Neiman D."/>
            <person name="Pearson M."/>
            <person name="Priest M."/>
            <person name="Roberts A."/>
            <person name="Saif S."/>
            <person name="Shea T."/>
            <person name="Sisk P."/>
            <person name="Sykes S."/>
            <person name="Wortman J."/>
            <person name="Nusbaum C."/>
            <person name="Birren B."/>
        </authorList>
    </citation>
    <scope>NUCLEOTIDE SEQUENCE [LARGE SCALE GENOMIC DNA]</scope>
    <source>
        <strain evidence="2 3">PRA339</strain>
    </source>
</reference>
<accession>A0A059EXP6</accession>
<dbReference type="AlphaFoldDB" id="A0A059EXP6"/>
<sequence length="211" mass="24408">MFISFFLFYTRITSTSNHTNINLLNKDDYHDFYFDKSETESKIYSLKSLERKKRSVEVSINGTNDEIGSGNDYNYEYYYDNETIFDDYTVNPAINYSSKNDENGIISSTQNIFRNTTQNITLTSSDATSPTKMPNITTIVDDNIIFTTVETNNIDGNLDLVKLLCLIGLFAAIVSVIFIFSYFILKKRKLIREKKERISEQNLSTLELFNK</sequence>
<name>A0A059EXP6_9MICR</name>
<dbReference type="Proteomes" id="UP000030655">
    <property type="component" value="Unassembled WGS sequence"/>
</dbReference>
<keyword evidence="1" id="KW-0472">Membrane</keyword>
<reference evidence="3" key="1">
    <citation type="submission" date="2013-02" db="EMBL/GenBank/DDBJ databases">
        <authorList>
            <consortium name="The Broad Institute Genome Sequencing Platform"/>
            <person name="Cuomo C."/>
            <person name="Becnel J."/>
            <person name="Sanscrainte N."/>
            <person name="Walker B."/>
            <person name="Young S.K."/>
            <person name="Zeng Q."/>
            <person name="Gargeya S."/>
            <person name="Fitzgerald M."/>
            <person name="Haas B."/>
            <person name="Abouelleil A."/>
            <person name="Alvarado L."/>
            <person name="Arachchi H.M."/>
            <person name="Berlin A.M."/>
            <person name="Chapman S.B."/>
            <person name="Dewar J."/>
            <person name="Goldberg J."/>
            <person name="Griggs A."/>
            <person name="Gujja S."/>
            <person name="Hansen M."/>
            <person name="Howarth C."/>
            <person name="Imamovic A."/>
            <person name="Larimer J."/>
            <person name="McCowan C."/>
            <person name="Murphy C."/>
            <person name="Neiman D."/>
            <person name="Pearson M."/>
            <person name="Priest M."/>
            <person name="Roberts A."/>
            <person name="Saif S."/>
            <person name="Shea T."/>
            <person name="Sisk P."/>
            <person name="Sykes S."/>
            <person name="Wortman J."/>
            <person name="Nusbaum C."/>
            <person name="Birren B."/>
        </authorList>
    </citation>
    <scope>NUCLEOTIDE SEQUENCE [LARGE SCALE GENOMIC DNA]</scope>
    <source>
        <strain evidence="3">PRA339</strain>
    </source>
</reference>
<keyword evidence="1" id="KW-0812">Transmembrane</keyword>
<dbReference type="HOGENOM" id="CLU_1464600_0_0_1"/>
<feature type="transmembrane region" description="Helical" evidence="1">
    <location>
        <begin position="160"/>
        <end position="185"/>
    </location>
</feature>
<gene>
    <name evidence="2" type="ORF">H312_02781</name>
</gene>
<dbReference type="EMBL" id="KK365227">
    <property type="protein sequence ID" value="KCZ79818.1"/>
    <property type="molecule type" value="Genomic_DNA"/>
</dbReference>
<keyword evidence="1" id="KW-1133">Transmembrane helix</keyword>
<proteinExistence type="predicted"/>
<protein>
    <submittedName>
        <fullName evidence="2">Uncharacterized protein</fullName>
    </submittedName>
</protein>
<dbReference type="VEuPathDB" id="MicrosporidiaDB:H312_02781"/>
<evidence type="ECO:0000313" key="3">
    <source>
        <dbReference type="Proteomes" id="UP000030655"/>
    </source>
</evidence>